<accession>A0A7I4YNK4</accession>
<sequence>MHILEVSAATSTLLLFLMQAHNALLCTFTTITIEEMPWDKVVYNKTISAQNEGGCLKQCLEDFPECSIVATDKVDKWIYCFLYYERSTPLGLSVERYVNYTGGENIYKLERDRSNTACPLANTVLPA</sequence>
<organism evidence="2 3">
    <name type="scientific">Haemonchus contortus</name>
    <name type="common">Barber pole worm</name>
    <dbReference type="NCBI Taxonomy" id="6289"/>
    <lineage>
        <taxon>Eukaryota</taxon>
        <taxon>Metazoa</taxon>
        <taxon>Ecdysozoa</taxon>
        <taxon>Nematoda</taxon>
        <taxon>Chromadorea</taxon>
        <taxon>Rhabditida</taxon>
        <taxon>Rhabditina</taxon>
        <taxon>Rhabditomorpha</taxon>
        <taxon>Strongyloidea</taxon>
        <taxon>Trichostrongylidae</taxon>
        <taxon>Haemonchus</taxon>
    </lineage>
</organism>
<dbReference type="WBParaSite" id="HCON_00120660-00001">
    <property type="protein sequence ID" value="HCON_00120660-00001"/>
    <property type="gene ID" value="HCON_00120660"/>
</dbReference>
<evidence type="ECO:0000313" key="3">
    <source>
        <dbReference type="WBParaSite" id="HCON_00120660-00001"/>
    </source>
</evidence>
<proteinExistence type="predicted"/>
<keyword evidence="2" id="KW-1185">Reference proteome</keyword>
<dbReference type="Proteomes" id="UP000025227">
    <property type="component" value="Unplaced"/>
</dbReference>
<dbReference type="AlphaFoldDB" id="A0A7I4YNK4"/>
<dbReference type="OrthoDB" id="5890292at2759"/>
<protein>
    <submittedName>
        <fullName evidence="3">Apple domain-containing protein</fullName>
    </submittedName>
</protein>
<evidence type="ECO:0000256" key="1">
    <source>
        <dbReference type="SAM" id="SignalP"/>
    </source>
</evidence>
<reference evidence="3" key="1">
    <citation type="submission" date="2020-12" db="UniProtKB">
        <authorList>
            <consortium name="WormBaseParasite"/>
        </authorList>
    </citation>
    <scope>IDENTIFICATION</scope>
    <source>
        <strain evidence="3">MHco3</strain>
    </source>
</reference>
<keyword evidence="1" id="KW-0732">Signal</keyword>
<evidence type="ECO:0000313" key="2">
    <source>
        <dbReference type="Proteomes" id="UP000025227"/>
    </source>
</evidence>
<dbReference type="OMA" id="ACPLANT"/>
<name>A0A7I4YNK4_HAECO</name>
<feature type="signal peptide" evidence="1">
    <location>
        <begin position="1"/>
        <end position="23"/>
    </location>
</feature>
<feature type="chain" id="PRO_5029540879" evidence="1">
    <location>
        <begin position="24"/>
        <end position="127"/>
    </location>
</feature>